<dbReference type="GeneID" id="5887683"/>
<evidence type="ECO:0000256" key="2">
    <source>
        <dbReference type="ARBA" id="ARBA00022692"/>
    </source>
</evidence>
<dbReference type="InParanoid" id="A9UQ60"/>
<dbReference type="Proteomes" id="UP000001357">
    <property type="component" value="Unassembled WGS sequence"/>
</dbReference>
<keyword evidence="2 6" id="KW-0812">Transmembrane</keyword>
<keyword evidence="3 6" id="KW-1133">Transmembrane helix</keyword>
<feature type="transmembrane region" description="Helical" evidence="6">
    <location>
        <begin position="162"/>
        <end position="186"/>
    </location>
</feature>
<accession>A9UQ60</accession>
<protein>
    <recommendedName>
        <fullName evidence="9">Zinc/iron permease</fullName>
    </recommendedName>
</protein>
<dbReference type="OMA" id="PPWMALL"/>
<dbReference type="GO" id="GO:0005385">
    <property type="term" value="F:zinc ion transmembrane transporter activity"/>
    <property type="evidence" value="ECO:0000318"/>
    <property type="project" value="GO_Central"/>
</dbReference>
<evidence type="ECO:0000256" key="1">
    <source>
        <dbReference type="ARBA" id="ARBA00004141"/>
    </source>
</evidence>
<dbReference type="EMBL" id="CH991543">
    <property type="protein sequence ID" value="EDQ92539.1"/>
    <property type="molecule type" value="Genomic_DNA"/>
</dbReference>
<comment type="subcellular location">
    <subcellularLocation>
        <location evidence="1">Membrane</location>
        <topology evidence="1">Multi-pass membrane protein</topology>
    </subcellularLocation>
</comment>
<evidence type="ECO:0000313" key="7">
    <source>
        <dbReference type="EMBL" id="EDQ92539.1"/>
    </source>
</evidence>
<dbReference type="AlphaFoldDB" id="A9UQ60"/>
<evidence type="ECO:0000256" key="4">
    <source>
        <dbReference type="ARBA" id="ARBA00023136"/>
    </source>
</evidence>
<keyword evidence="4 6" id="KW-0472">Membrane</keyword>
<dbReference type="InterPro" id="IPR003689">
    <property type="entry name" value="ZIP"/>
</dbReference>
<feature type="transmembrane region" description="Helical" evidence="6">
    <location>
        <begin position="223"/>
        <end position="245"/>
    </location>
</feature>
<feature type="region of interest" description="Disordered" evidence="5">
    <location>
        <begin position="74"/>
        <end position="122"/>
    </location>
</feature>
<feature type="compositionally biased region" description="Low complexity" evidence="5">
    <location>
        <begin position="94"/>
        <end position="114"/>
    </location>
</feature>
<keyword evidence="8" id="KW-1185">Reference proteome</keyword>
<dbReference type="GO" id="GO:0071577">
    <property type="term" value="P:zinc ion transmembrane transport"/>
    <property type="evidence" value="ECO:0000318"/>
    <property type="project" value="GO_Central"/>
</dbReference>
<evidence type="ECO:0000313" key="8">
    <source>
        <dbReference type="Proteomes" id="UP000001357"/>
    </source>
</evidence>
<dbReference type="STRING" id="81824.A9UQ60"/>
<evidence type="ECO:0000256" key="3">
    <source>
        <dbReference type="ARBA" id="ARBA00022989"/>
    </source>
</evidence>
<dbReference type="RefSeq" id="XP_001742301.1">
    <property type="nucleotide sequence ID" value="XM_001742249.1"/>
</dbReference>
<dbReference type="KEGG" id="mbr:MONBRDRAFT_22299"/>
<proteinExistence type="predicted"/>
<reference evidence="7 8" key="1">
    <citation type="journal article" date="2008" name="Nature">
        <title>The genome of the choanoflagellate Monosiga brevicollis and the origin of metazoans.</title>
        <authorList>
            <consortium name="JGI Sequencing"/>
            <person name="King N."/>
            <person name="Westbrook M.J."/>
            <person name="Young S.L."/>
            <person name="Kuo A."/>
            <person name="Abedin M."/>
            <person name="Chapman J."/>
            <person name="Fairclough S."/>
            <person name="Hellsten U."/>
            <person name="Isogai Y."/>
            <person name="Letunic I."/>
            <person name="Marr M."/>
            <person name="Pincus D."/>
            <person name="Putnam N."/>
            <person name="Rokas A."/>
            <person name="Wright K.J."/>
            <person name="Zuzow R."/>
            <person name="Dirks W."/>
            <person name="Good M."/>
            <person name="Goodstein D."/>
            <person name="Lemons D."/>
            <person name="Li W."/>
            <person name="Lyons J.B."/>
            <person name="Morris A."/>
            <person name="Nichols S."/>
            <person name="Richter D.J."/>
            <person name="Salamov A."/>
            <person name="Bork P."/>
            <person name="Lim W.A."/>
            <person name="Manning G."/>
            <person name="Miller W.T."/>
            <person name="McGinnis W."/>
            <person name="Shapiro H."/>
            <person name="Tjian R."/>
            <person name="Grigoriev I.V."/>
            <person name="Rokhsar D."/>
        </authorList>
    </citation>
    <scope>NUCLEOTIDE SEQUENCE [LARGE SCALE GENOMIC DNA]</scope>
    <source>
        <strain evidence="8">MX1 / ATCC 50154</strain>
    </source>
</reference>
<feature type="transmembrane region" description="Helical" evidence="6">
    <location>
        <begin position="192"/>
        <end position="216"/>
    </location>
</feature>
<dbReference type="eggNOG" id="KOG2474">
    <property type="taxonomic scope" value="Eukaryota"/>
</dbReference>
<dbReference type="GO" id="GO:0016020">
    <property type="term" value="C:membrane"/>
    <property type="evidence" value="ECO:0000318"/>
    <property type="project" value="GO_Central"/>
</dbReference>
<dbReference type="Pfam" id="PF02535">
    <property type="entry name" value="Zip"/>
    <property type="match status" value="1"/>
</dbReference>
<evidence type="ECO:0000256" key="6">
    <source>
        <dbReference type="SAM" id="Phobius"/>
    </source>
</evidence>
<feature type="transmembrane region" description="Helical" evidence="6">
    <location>
        <begin position="29"/>
        <end position="51"/>
    </location>
</feature>
<organism evidence="7 8">
    <name type="scientific">Monosiga brevicollis</name>
    <name type="common">Choanoflagellate</name>
    <dbReference type="NCBI Taxonomy" id="81824"/>
    <lineage>
        <taxon>Eukaryota</taxon>
        <taxon>Choanoflagellata</taxon>
        <taxon>Craspedida</taxon>
        <taxon>Salpingoecidae</taxon>
        <taxon>Monosiga</taxon>
    </lineage>
</organism>
<evidence type="ECO:0008006" key="9">
    <source>
        <dbReference type="Google" id="ProtNLM"/>
    </source>
</evidence>
<name>A9UQ60_MONBE</name>
<dbReference type="PANTHER" id="PTHR11040:SF205">
    <property type="entry name" value="ZINC TRANSPORTER ZUPT"/>
    <property type="match status" value="1"/>
</dbReference>
<dbReference type="PANTHER" id="PTHR11040">
    <property type="entry name" value="ZINC/IRON TRANSPORTER"/>
    <property type="match status" value="1"/>
</dbReference>
<evidence type="ECO:0000256" key="5">
    <source>
        <dbReference type="SAM" id="MobiDB-lite"/>
    </source>
</evidence>
<sequence length="277" mass="28365">MSVAGFAAGVMLCLSILDLAPPALLRHGSPVQGLIAIASGYALVLLLNYVLDSFDAEDQLLSLVAKGGEAGNELPARVTNSSGRPTLELGNGWPAAAPSHTGASHSSAHASPTTLHVPSSSDQGRAHVLRSAMLTALALAAHNAPEGLAVGISAMSDEGHRALLVLVAIALHNIPEGLAVAVALLNAAVPPWMALLTATATGLVEPIAALISVLFLQNRLSPFVLDMSLAVVAGVMLTVCVQELLPQAWRSSPRSCLTGTFTGAITMAIILHLLEEA</sequence>
<gene>
    <name evidence="7" type="ORF">MONBRDRAFT_22299</name>
</gene>
<feature type="transmembrane region" description="Helical" evidence="6">
    <location>
        <begin position="257"/>
        <end position="274"/>
    </location>
</feature>